<dbReference type="AlphaFoldDB" id="A0A2S7K0X6"/>
<comment type="subcellular location">
    <subcellularLocation>
        <location evidence="4">Cytoplasm</location>
    </subcellularLocation>
</comment>
<dbReference type="InterPro" id="IPR028939">
    <property type="entry name" value="P5C_Rdtase_cat_N"/>
</dbReference>
<keyword evidence="3 4" id="KW-0560">Oxidoreductase</keyword>
<dbReference type="OrthoDB" id="9805754at2"/>
<evidence type="ECO:0000259" key="9">
    <source>
        <dbReference type="Pfam" id="PF14748"/>
    </source>
</evidence>
<evidence type="ECO:0000256" key="5">
    <source>
        <dbReference type="NCBIfam" id="TIGR00112"/>
    </source>
</evidence>
<dbReference type="UniPathway" id="UPA00098">
    <property type="reaction ID" value="UER00361"/>
</dbReference>
<gene>
    <name evidence="4" type="primary">proC</name>
    <name evidence="10" type="ORF">CW354_17545</name>
</gene>
<dbReference type="InterPro" id="IPR053790">
    <property type="entry name" value="P5CR-like_CS"/>
</dbReference>
<comment type="caution">
    <text evidence="10">The sequence shown here is derived from an EMBL/GenBank/DDBJ whole genome shotgun (WGS) entry which is preliminary data.</text>
</comment>
<keyword evidence="4" id="KW-0963">Cytoplasm</keyword>
<dbReference type="SUPFAM" id="SSF51735">
    <property type="entry name" value="NAD(P)-binding Rossmann-fold domains"/>
    <property type="match status" value="1"/>
</dbReference>
<dbReference type="GO" id="GO:0004735">
    <property type="term" value="F:pyrroline-5-carboxylate reductase activity"/>
    <property type="evidence" value="ECO:0007669"/>
    <property type="project" value="UniProtKB-UniRule"/>
</dbReference>
<evidence type="ECO:0000256" key="2">
    <source>
        <dbReference type="ARBA" id="ARBA00022857"/>
    </source>
</evidence>
<feature type="domain" description="Pyrroline-5-carboxylate reductase catalytic N-terminal" evidence="8">
    <location>
        <begin position="7"/>
        <end position="97"/>
    </location>
</feature>
<dbReference type="Pfam" id="PF03807">
    <property type="entry name" value="F420_oxidored"/>
    <property type="match status" value="1"/>
</dbReference>
<keyword evidence="4 7" id="KW-0028">Amino-acid biosynthesis</keyword>
<evidence type="ECO:0000313" key="11">
    <source>
        <dbReference type="Proteomes" id="UP000239504"/>
    </source>
</evidence>
<proteinExistence type="inferred from homology"/>
<protein>
    <recommendedName>
        <fullName evidence="4 5">Pyrroline-5-carboxylate reductase</fullName>
        <shortName evidence="4">P5C reductase</shortName>
        <shortName evidence="4">P5CR</shortName>
        <ecNumber evidence="4 5">1.5.1.2</ecNumber>
    </recommendedName>
    <alternativeName>
        <fullName evidence="4">PCA reductase</fullName>
    </alternativeName>
</protein>
<reference evidence="10 11" key="1">
    <citation type="submission" date="2017-12" db="EMBL/GenBank/DDBJ databases">
        <authorList>
            <person name="Hurst M.R.H."/>
        </authorList>
    </citation>
    <scope>NUCLEOTIDE SEQUENCE [LARGE SCALE GENOMIC DNA]</scope>
    <source>
        <strain evidence="10 11">SY-3-19</strain>
    </source>
</reference>
<dbReference type="Proteomes" id="UP000239504">
    <property type="component" value="Unassembled WGS sequence"/>
</dbReference>
<organism evidence="10 11">
    <name type="scientific">Hyphococcus luteus</name>
    <dbReference type="NCBI Taxonomy" id="2058213"/>
    <lineage>
        <taxon>Bacteria</taxon>
        <taxon>Pseudomonadati</taxon>
        <taxon>Pseudomonadota</taxon>
        <taxon>Alphaproteobacteria</taxon>
        <taxon>Parvularculales</taxon>
        <taxon>Parvularculaceae</taxon>
        <taxon>Hyphococcus</taxon>
    </lineage>
</organism>
<feature type="binding site" evidence="6">
    <location>
        <begin position="69"/>
        <end position="72"/>
    </location>
    <ligand>
        <name>NADP(+)</name>
        <dbReference type="ChEBI" id="CHEBI:58349"/>
    </ligand>
</feature>
<evidence type="ECO:0000256" key="4">
    <source>
        <dbReference type="HAMAP-Rule" id="MF_01925"/>
    </source>
</evidence>
<comment type="similarity">
    <text evidence="1 4 7">Belongs to the pyrroline-5-carboxylate reductase family.</text>
</comment>
<accession>A0A2S7K0X6</accession>
<dbReference type="InterPro" id="IPR029036">
    <property type="entry name" value="P5CR_dimer"/>
</dbReference>
<comment type="catalytic activity">
    <reaction evidence="4 7">
        <text>L-proline + NADP(+) = (S)-1-pyrroline-5-carboxylate + NADPH + 2 H(+)</text>
        <dbReference type="Rhea" id="RHEA:14109"/>
        <dbReference type="ChEBI" id="CHEBI:15378"/>
        <dbReference type="ChEBI" id="CHEBI:17388"/>
        <dbReference type="ChEBI" id="CHEBI:57783"/>
        <dbReference type="ChEBI" id="CHEBI:58349"/>
        <dbReference type="ChEBI" id="CHEBI:60039"/>
        <dbReference type="EC" id="1.5.1.2"/>
    </reaction>
</comment>
<evidence type="ECO:0000256" key="3">
    <source>
        <dbReference type="ARBA" id="ARBA00023002"/>
    </source>
</evidence>
<dbReference type="PANTHER" id="PTHR11645">
    <property type="entry name" value="PYRROLINE-5-CARBOXYLATE REDUCTASE"/>
    <property type="match status" value="1"/>
</dbReference>
<name>A0A2S7K0X6_9PROT</name>
<evidence type="ECO:0000259" key="8">
    <source>
        <dbReference type="Pfam" id="PF03807"/>
    </source>
</evidence>
<keyword evidence="2 4" id="KW-0521">NADP</keyword>
<dbReference type="EC" id="1.5.1.2" evidence="4 5"/>
<dbReference type="PANTHER" id="PTHR11645:SF0">
    <property type="entry name" value="PYRROLINE-5-CARBOXYLATE REDUCTASE 3"/>
    <property type="match status" value="1"/>
</dbReference>
<dbReference type="InterPro" id="IPR036291">
    <property type="entry name" value="NAD(P)-bd_dom_sf"/>
</dbReference>
<dbReference type="HAMAP" id="MF_01925">
    <property type="entry name" value="P5C_reductase"/>
    <property type="match status" value="1"/>
</dbReference>
<sequence>MTDKPSVALIGAGAMGGALLKGWLAAGTIDPGRSAALDPNINDEMKALCEQHGIAVNGNDGPFDAMLLAVKPQVANDVLPSYAGLAKDAVAISVMAGKSIETISGALGGAKRVVRAMPNLPAAIGKGVSGLYAPEAVEEKGRAVADALMRAAGEVVWVRSEQEIDFVTAISGSGPAYYFLLTEALGEAGVKLGLDKDAAAALARATLVGAGALVASETRSAAELRKAVTSPGGTTEAALNVFDGDGAAMRRLVEAAVAAAAKRAGELTQ</sequence>
<dbReference type="Pfam" id="PF14748">
    <property type="entry name" value="P5CR_dimer"/>
    <property type="match status" value="1"/>
</dbReference>
<feature type="domain" description="Pyrroline-5-carboxylate reductase dimerisation" evidence="9">
    <location>
        <begin position="161"/>
        <end position="267"/>
    </location>
</feature>
<evidence type="ECO:0000256" key="1">
    <source>
        <dbReference type="ARBA" id="ARBA00005525"/>
    </source>
</evidence>
<evidence type="ECO:0000313" key="10">
    <source>
        <dbReference type="EMBL" id="PQA86162.1"/>
    </source>
</evidence>
<keyword evidence="11" id="KW-1185">Reference proteome</keyword>
<keyword evidence="4 7" id="KW-0641">Proline biosynthesis</keyword>
<dbReference type="InterPro" id="IPR000304">
    <property type="entry name" value="Pyrroline-COOH_reductase"/>
</dbReference>
<dbReference type="Gene3D" id="3.40.50.720">
    <property type="entry name" value="NAD(P)-binding Rossmann-like Domain"/>
    <property type="match status" value="1"/>
</dbReference>
<comment type="pathway">
    <text evidence="4 7">Amino-acid biosynthesis; L-proline biosynthesis; L-proline from L-glutamate 5-semialdehyde: step 1/1.</text>
</comment>
<evidence type="ECO:0000256" key="6">
    <source>
        <dbReference type="PIRSR" id="PIRSR000193-1"/>
    </source>
</evidence>
<dbReference type="SUPFAM" id="SSF48179">
    <property type="entry name" value="6-phosphogluconate dehydrogenase C-terminal domain-like"/>
    <property type="match status" value="1"/>
</dbReference>
<comment type="catalytic activity">
    <reaction evidence="4">
        <text>L-proline + NAD(+) = (S)-1-pyrroline-5-carboxylate + NADH + 2 H(+)</text>
        <dbReference type="Rhea" id="RHEA:14105"/>
        <dbReference type="ChEBI" id="CHEBI:15378"/>
        <dbReference type="ChEBI" id="CHEBI:17388"/>
        <dbReference type="ChEBI" id="CHEBI:57540"/>
        <dbReference type="ChEBI" id="CHEBI:57945"/>
        <dbReference type="ChEBI" id="CHEBI:60039"/>
        <dbReference type="EC" id="1.5.1.2"/>
    </reaction>
</comment>
<feature type="binding site" evidence="6">
    <location>
        <position position="59"/>
    </location>
    <ligand>
        <name>NADPH</name>
        <dbReference type="ChEBI" id="CHEBI:57783"/>
    </ligand>
</feature>
<dbReference type="GO" id="GO:0005737">
    <property type="term" value="C:cytoplasm"/>
    <property type="evidence" value="ECO:0007669"/>
    <property type="project" value="UniProtKB-SubCell"/>
</dbReference>
<dbReference type="EMBL" id="PJCH01000015">
    <property type="protein sequence ID" value="PQA86162.1"/>
    <property type="molecule type" value="Genomic_DNA"/>
</dbReference>
<dbReference type="Gene3D" id="1.10.3730.10">
    <property type="entry name" value="ProC C-terminal domain-like"/>
    <property type="match status" value="1"/>
</dbReference>
<dbReference type="FunFam" id="1.10.3730.10:FF:000001">
    <property type="entry name" value="Pyrroline-5-carboxylate reductase"/>
    <property type="match status" value="1"/>
</dbReference>
<feature type="binding site" evidence="6">
    <location>
        <begin position="10"/>
        <end position="15"/>
    </location>
    <ligand>
        <name>NADP(+)</name>
        <dbReference type="ChEBI" id="CHEBI:58349"/>
    </ligand>
</feature>
<dbReference type="GO" id="GO:0055129">
    <property type="term" value="P:L-proline biosynthetic process"/>
    <property type="evidence" value="ECO:0007669"/>
    <property type="project" value="UniProtKB-UniRule"/>
</dbReference>
<dbReference type="PROSITE" id="PS00521">
    <property type="entry name" value="P5CR"/>
    <property type="match status" value="1"/>
</dbReference>
<dbReference type="InterPro" id="IPR008927">
    <property type="entry name" value="6-PGluconate_DH-like_C_sf"/>
</dbReference>
<dbReference type="NCBIfam" id="TIGR00112">
    <property type="entry name" value="proC"/>
    <property type="match status" value="1"/>
</dbReference>
<evidence type="ECO:0000256" key="7">
    <source>
        <dbReference type="RuleBase" id="RU003903"/>
    </source>
</evidence>
<dbReference type="RefSeq" id="WP_104831374.1">
    <property type="nucleotide sequence ID" value="NZ_PJCH01000015.1"/>
</dbReference>
<dbReference type="PIRSF" id="PIRSF000193">
    <property type="entry name" value="Pyrrol-5-carb_rd"/>
    <property type="match status" value="1"/>
</dbReference>
<comment type="function">
    <text evidence="4">Catalyzes the reduction of 1-pyrroline-5-carboxylate (PCA) to L-proline.</text>
</comment>